<reference evidence="1 2" key="1">
    <citation type="journal article" date="2018" name="Biotechnol. Biofuels">
        <title>Integrative visual omics of the white-rot fungus Polyporus brumalis exposes the biotechnological potential of its oxidative enzymes for delignifying raw plant biomass.</title>
        <authorList>
            <person name="Miyauchi S."/>
            <person name="Rancon A."/>
            <person name="Drula E."/>
            <person name="Hage H."/>
            <person name="Chaduli D."/>
            <person name="Favel A."/>
            <person name="Grisel S."/>
            <person name="Henrissat B."/>
            <person name="Herpoel-Gimbert I."/>
            <person name="Ruiz-Duenas F.J."/>
            <person name="Chevret D."/>
            <person name="Hainaut M."/>
            <person name="Lin J."/>
            <person name="Wang M."/>
            <person name="Pangilinan J."/>
            <person name="Lipzen A."/>
            <person name="Lesage-Meessen L."/>
            <person name="Navarro D."/>
            <person name="Riley R."/>
            <person name="Grigoriev I.V."/>
            <person name="Zhou S."/>
            <person name="Raouche S."/>
            <person name="Rosso M.N."/>
        </authorList>
    </citation>
    <scope>NUCLEOTIDE SEQUENCE [LARGE SCALE GENOMIC DNA]</scope>
    <source>
        <strain evidence="1 2">BRFM 1820</strain>
    </source>
</reference>
<accession>A0A371DFH8</accession>
<dbReference type="OrthoDB" id="3247418at2759"/>
<evidence type="ECO:0000313" key="1">
    <source>
        <dbReference type="EMBL" id="RDX51277.1"/>
    </source>
</evidence>
<keyword evidence="2" id="KW-1185">Reference proteome</keyword>
<evidence type="ECO:0000313" key="2">
    <source>
        <dbReference type="Proteomes" id="UP000256964"/>
    </source>
</evidence>
<dbReference type="STRING" id="139420.A0A371DFH8"/>
<dbReference type="EMBL" id="KZ857395">
    <property type="protein sequence ID" value="RDX51277.1"/>
    <property type="molecule type" value="Genomic_DNA"/>
</dbReference>
<protein>
    <submittedName>
        <fullName evidence="1">Uncharacterized protein</fullName>
    </submittedName>
</protein>
<organism evidence="1 2">
    <name type="scientific">Lentinus brumalis</name>
    <dbReference type="NCBI Taxonomy" id="2498619"/>
    <lineage>
        <taxon>Eukaryota</taxon>
        <taxon>Fungi</taxon>
        <taxon>Dikarya</taxon>
        <taxon>Basidiomycota</taxon>
        <taxon>Agaricomycotina</taxon>
        <taxon>Agaricomycetes</taxon>
        <taxon>Polyporales</taxon>
        <taxon>Polyporaceae</taxon>
        <taxon>Lentinus</taxon>
    </lineage>
</organism>
<proteinExistence type="predicted"/>
<dbReference type="Proteomes" id="UP000256964">
    <property type="component" value="Unassembled WGS sequence"/>
</dbReference>
<name>A0A371DFH8_9APHY</name>
<sequence length="569" mass="64883">MHNLFLGTLRHHCMDVWGIAGVGETDGTGNAKPHTPTEQQVQIDRVMTGLKQHSPTALDRMRRDYLVAFAELNGVVERRTKAIKKVIIDALLDYVRSSLLNPQLRLNIPQPIPLQESTARFHLPDEQLDEDDVFRFHLFSSEVLRAVRRDISQAIVPTWIEKPPANFGEASHGKLKADQWRTLCTIYMPLTLVCLWGQAGASDAERTVLENFVQLATAADLATRRSMFPERAETFDKNMEAYVKGLRSIYKHHLVPNHHVALHLKPYLLMFGPVHGWWAFPFERTNGLLQWLNTNYKSLEMPMTYMKYFYIGVNLKWIMAMFTWPDIDVFKDWLAAFKAAFKDVTRGIRFTEVYADADASDTYTYNERRHTILQPSVYDQLFNLICPAGHRPRYVSTHTAANPSRLPRLPEEGHFVRSISRGSVKFTTHESGSRDCYISFTDGPGTSTSAGRIEKIFYHRRSVKRGSQIIEPFLVVSEYVHLSTEHHAKDPFSSFPDLQTKLYYADFKPERRLVPLGNVVSHAAVLPVTLESIGRKCVAVKVLDRVSILVSSSKQPEVSNLSCRIDVGL</sequence>
<gene>
    <name evidence="1" type="ORF">OH76DRAFT_1505953</name>
</gene>
<dbReference type="PANTHER" id="PTHR46579">
    <property type="entry name" value="F5/8 TYPE C DOMAIN-CONTAINING PROTEIN-RELATED"/>
    <property type="match status" value="1"/>
</dbReference>
<dbReference type="AlphaFoldDB" id="A0A371DFH8"/>
<dbReference type="PANTHER" id="PTHR46579:SF1">
    <property type="entry name" value="F5_8 TYPE C DOMAIN-CONTAINING PROTEIN"/>
    <property type="match status" value="1"/>
</dbReference>